<evidence type="ECO:0000256" key="5">
    <source>
        <dbReference type="ARBA" id="ARBA00022807"/>
    </source>
</evidence>
<dbReference type="SUPFAM" id="SSF54001">
    <property type="entry name" value="Cysteine proteinases"/>
    <property type="match status" value="1"/>
</dbReference>
<evidence type="ECO:0000313" key="8">
    <source>
        <dbReference type="EMBL" id="QJR28433.1"/>
    </source>
</evidence>
<dbReference type="Proteomes" id="UP000501130">
    <property type="component" value="Chromosome"/>
</dbReference>
<name>A0ABX6N2V4_9BURK</name>
<feature type="signal peptide" evidence="6">
    <location>
        <begin position="1"/>
        <end position="25"/>
    </location>
</feature>
<dbReference type="Gene3D" id="3.90.1720.10">
    <property type="entry name" value="endopeptidase domain like (from Nostoc punctiforme)"/>
    <property type="match status" value="1"/>
</dbReference>
<organism evidence="8 9">
    <name type="scientific">Limnobacter profundi</name>
    <dbReference type="NCBI Taxonomy" id="2732163"/>
    <lineage>
        <taxon>Bacteria</taxon>
        <taxon>Pseudomonadati</taxon>
        <taxon>Pseudomonadota</taxon>
        <taxon>Betaproteobacteria</taxon>
        <taxon>Burkholderiales</taxon>
        <taxon>Burkholderiaceae</taxon>
        <taxon>Limnobacter</taxon>
    </lineage>
</organism>
<dbReference type="InterPro" id="IPR000064">
    <property type="entry name" value="NLP_P60_dom"/>
</dbReference>
<reference evidence="8 9" key="1">
    <citation type="submission" date="2020-05" db="EMBL/GenBank/DDBJ databases">
        <title>Compete genome of Limnobacter sp. SAORIC-580.</title>
        <authorList>
            <person name="Song J."/>
            <person name="Cho J.-C."/>
        </authorList>
    </citation>
    <scope>NUCLEOTIDE SEQUENCE [LARGE SCALE GENOMIC DNA]</scope>
    <source>
        <strain evidence="8 9">SAORIC-580</strain>
    </source>
</reference>
<dbReference type="EMBL" id="CP053084">
    <property type="protein sequence ID" value="QJR28433.1"/>
    <property type="molecule type" value="Genomic_DNA"/>
</dbReference>
<dbReference type="InterPro" id="IPR038765">
    <property type="entry name" value="Papain-like_cys_pep_sf"/>
</dbReference>
<comment type="similarity">
    <text evidence="1">Belongs to the peptidase C40 family.</text>
</comment>
<keyword evidence="4 8" id="KW-0378">Hydrolase</keyword>
<keyword evidence="2" id="KW-0645">Protease</keyword>
<evidence type="ECO:0000256" key="6">
    <source>
        <dbReference type="SAM" id="SignalP"/>
    </source>
</evidence>
<proteinExistence type="inferred from homology"/>
<dbReference type="GO" id="GO:0016787">
    <property type="term" value="F:hydrolase activity"/>
    <property type="evidence" value="ECO:0007669"/>
    <property type="project" value="UniProtKB-KW"/>
</dbReference>
<keyword evidence="3 6" id="KW-0732">Signal</keyword>
<dbReference type="PANTHER" id="PTHR47360">
    <property type="entry name" value="MUREIN DD-ENDOPEPTIDASE MEPS/MUREIN LD-CARBOXYPEPTIDASE"/>
    <property type="match status" value="1"/>
</dbReference>
<gene>
    <name evidence="8" type="ORF">HKT17_01260</name>
</gene>
<evidence type="ECO:0000256" key="2">
    <source>
        <dbReference type="ARBA" id="ARBA00022670"/>
    </source>
</evidence>
<dbReference type="PROSITE" id="PS51935">
    <property type="entry name" value="NLPC_P60"/>
    <property type="match status" value="1"/>
</dbReference>
<dbReference type="PANTHER" id="PTHR47360:SF1">
    <property type="entry name" value="ENDOPEPTIDASE NLPC-RELATED"/>
    <property type="match status" value="1"/>
</dbReference>
<evidence type="ECO:0000256" key="4">
    <source>
        <dbReference type="ARBA" id="ARBA00022801"/>
    </source>
</evidence>
<evidence type="ECO:0000256" key="1">
    <source>
        <dbReference type="ARBA" id="ARBA00007074"/>
    </source>
</evidence>
<feature type="chain" id="PRO_5047466755" evidence="6">
    <location>
        <begin position="26"/>
        <end position="172"/>
    </location>
</feature>
<evidence type="ECO:0000256" key="3">
    <source>
        <dbReference type="ARBA" id="ARBA00022729"/>
    </source>
</evidence>
<accession>A0ABX6N2V4</accession>
<keyword evidence="5" id="KW-0788">Thiol protease</keyword>
<evidence type="ECO:0000313" key="9">
    <source>
        <dbReference type="Proteomes" id="UP000501130"/>
    </source>
</evidence>
<dbReference type="RefSeq" id="WP_105027981.1">
    <property type="nucleotide sequence ID" value="NZ_CP053084.1"/>
</dbReference>
<dbReference type="Pfam" id="PF00877">
    <property type="entry name" value="NLPC_P60"/>
    <property type="match status" value="1"/>
</dbReference>
<protein>
    <submittedName>
        <fullName evidence="8">Hydrolase</fullName>
    </submittedName>
</protein>
<feature type="domain" description="NlpC/P60" evidence="7">
    <location>
        <begin position="51"/>
        <end position="172"/>
    </location>
</feature>
<keyword evidence="9" id="KW-1185">Reference proteome</keyword>
<dbReference type="InterPro" id="IPR052062">
    <property type="entry name" value="Murein_DD/LD_carboxypeptidase"/>
</dbReference>
<sequence>MFNQAVAVFGRFAGVCLLLLLQACAGLQEGGSDALVLEDGTVFTGFETEKPEVQKALLAQFREWRGTPYKLGGNSKAGIDCSAFVQQTLNTHFNITAPRSTTQQVNMGVDVGRDAMQVGDLVFFRTGYTTKHVGFYLGDGKFLHASTKVGVTISRLDDLYWRKTFWKVRRVM</sequence>
<evidence type="ECO:0000259" key="7">
    <source>
        <dbReference type="PROSITE" id="PS51935"/>
    </source>
</evidence>